<feature type="transmembrane region" description="Helical" evidence="1">
    <location>
        <begin position="18"/>
        <end position="35"/>
    </location>
</feature>
<keyword evidence="1" id="KW-0812">Transmembrane</keyword>
<feature type="transmembrane region" description="Helical" evidence="1">
    <location>
        <begin position="99"/>
        <end position="125"/>
    </location>
</feature>
<protein>
    <submittedName>
        <fullName evidence="2">ABC transporter permease</fullName>
    </submittedName>
</protein>
<dbReference type="Pfam" id="PF12730">
    <property type="entry name" value="ABC2_membrane_4"/>
    <property type="match status" value="1"/>
</dbReference>
<accession>A0A511RPV8</accession>
<proteinExistence type="predicted"/>
<dbReference type="EMBL" id="BJXN01000022">
    <property type="protein sequence ID" value="GEM90806.1"/>
    <property type="molecule type" value="Genomic_DNA"/>
</dbReference>
<dbReference type="Proteomes" id="UP000321827">
    <property type="component" value="Unassembled WGS sequence"/>
</dbReference>
<feature type="transmembrane region" description="Helical" evidence="1">
    <location>
        <begin position="190"/>
        <end position="209"/>
    </location>
</feature>
<name>A0A511RPV8_9DEIN</name>
<keyword evidence="1" id="KW-0472">Membrane</keyword>
<evidence type="ECO:0000313" key="3">
    <source>
        <dbReference type="Proteomes" id="UP000321827"/>
    </source>
</evidence>
<comment type="caution">
    <text evidence="2">The sequence shown here is derived from an EMBL/GenBank/DDBJ whole genome shotgun (WGS) entry which is preliminary data.</text>
</comment>
<keyword evidence="1" id="KW-1133">Transmembrane helix</keyword>
<feature type="transmembrane region" description="Helical" evidence="1">
    <location>
        <begin position="55"/>
        <end position="78"/>
    </location>
</feature>
<organism evidence="2 3">
    <name type="scientific">Oceanithermus desulfurans NBRC 100063</name>
    <dbReference type="NCBI Taxonomy" id="1227550"/>
    <lineage>
        <taxon>Bacteria</taxon>
        <taxon>Thermotogati</taxon>
        <taxon>Deinococcota</taxon>
        <taxon>Deinococci</taxon>
        <taxon>Thermales</taxon>
        <taxon>Thermaceae</taxon>
        <taxon>Oceanithermus</taxon>
    </lineage>
</organism>
<dbReference type="PANTHER" id="PTHR37305">
    <property type="entry name" value="INTEGRAL MEMBRANE PROTEIN-RELATED"/>
    <property type="match status" value="1"/>
</dbReference>
<sequence length="256" mass="27191">MFRFVGWEIVKMLHLRSVRLGLAAAFVLPIIWTLAPGLKQVYGLVLVSGWQVPSLALLAGMEFLYPFLIAMAAAEVLGSEISMGTLKPLLLRPLSRTRFIAAKLIAALAYPFMVLAASLLASILAGLPHGLGGFFGGTGLGEGGFAGVGFLSAGAAFAEVLRAYVFAALTLLPIAALSLMFAVWFSSTTAAALGAIATVLLMRLLIAFPGLKPLLLTTYLDLYLHPADWAMGLSLLFIYTVGFGLLAVLLFERKDV</sequence>
<reference evidence="2 3" key="1">
    <citation type="submission" date="2019-07" db="EMBL/GenBank/DDBJ databases">
        <title>Whole genome shotgun sequence of Oceanithermus desulfurans NBRC 100063.</title>
        <authorList>
            <person name="Hosoyama A."/>
            <person name="Uohara A."/>
            <person name="Ohji S."/>
            <person name="Ichikawa N."/>
        </authorList>
    </citation>
    <scope>NUCLEOTIDE SEQUENCE [LARGE SCALE GENOMIC DNA]</scope>
    <source>
        <strain evidence="2 3">NBRC 100063</strain>
    </source>
</reference>
<evidence type="ECO:0000256" key="1">
    <source>
        <dbReference type="SAM" id="Phobius"/>
    </source>
</evidence>
<dbReference type="RefSeq" id="WP_013458661.1">
    <property type="nucleotide sequence ID" value="NZ_BJXN01000022.1"/>
</dbReference>
<dbReference type="PANTHER" id="PTHR37305:SF1">
    <property type="entry name" value="MEMBRANE PROTEIN"/>
    <property type="match status" value="1"/>
</dbReference>
<dbReference type="AlphaFoldDB" id="A0A511RPV8"/>
<feature type="transmembrane region" description="Helical" evidence="1">
    <location>
        <begin position="163"/>
        <end position="183"/>
    </location>
</feature>
<dbReference type="OrthoDB" id="25572at2"/>
<gene>
    <name evidence="2" type="ORF">ODE01S_22400</name>
</gene>
<feature type="transmembrane region" description="Helical" evidence="1">
    <location>
        <begin position="229"/>
        <end position="251"/>
    </location>
</feature>
<evidence type="ECO:0000313" key="2">
    <source>
        <dbReference type="EMBL" id="GEM90806.1"/>
    </source>
</evidence>